<dbReference type="EMBL" id="BOMQ01000049">
    <property type="protein sequence ID" value="GIE50474.1"/>
    <property type="molecule type" value="Genomic_DNA"/>
</dbReference>
<sequence>MAMTLWLTTTVALADPGAFWADLRLPDLLTVDVAAKQVARSERAILPASPADALDAAEQ</sequence>
<organism evidence="1 2">
    <name type="scientific">Actinoplanes nipponensis</name>
    <dbReference type="NCBI Taxonomy" id="135950"/>
    <lineage>
        <taxon>Bacteria</taxon>
        <taxon>Bacillati</taxon>
        <taxon>Actinomycetota</taxon>
        <taxon>Actinomycetes</taxon>
        <taxon>Micromonosporales</taxon>
        <taxon>Micromonosporaceae</taxon>
        <taxon>Actinoplanes</taxon>
    </lineage>
</organism>
<protein>
    <submittedName>
        <fullName evidence="1">Uncharacterized protein</fullName>
    </submittedName>
</protein>
<evidence type="ECO:0000313" key="1">
    <source>
        <dbReference type="EMBL" id="GIE50474.1"/>
    </source>
</evidence>
<proteinExistence type="predicted"/>
<accession>A0A919JGA7</accession>
<reference evidence="1" key="1">
    <citation type="submission" date="2021-01" db="EMBL/GenBank/DDBJ databases">
        <title>Whole genome shotgun sequence of Actinoplanes nipponensis NBRC 14063.</title>
        <authorList>
            <person name="Komaki H."/>
            <person name="Tamura T."/>
        </authorList>
    </citation>
    <scope>NUCLEOTIDE SEQUENCE</scope>
    <source>
        <strain evidence="1">NBRC 14063</strain>
    </source>
</reference>
<dbReference type="Proteomes" id="UP000647172">
    <property type="component" value="Unassembled WGS sequence"/>
</dbReference>
<name>A0A919JGA7_9ACTN</name>
<evidence type="ECO:0000313" key="2">
    <source>
        <dbReference type="Proteomes" id="UP000647172"/>
    </source>
</evidence>
<dbReference type="AlphaFoldDB" id="A0A919JGA7"/>
<keyword evidence="2" id="KW-1185">Reference proteome</keyword>
<comment type="caution">
    <text evidence="1">The sequence shown here is derived from an EMBL/GenBank/DDBJ whole genome shotgun (WGS) entry which is preliminary data.</text>
</comment>
<gene>
    <name evidence="1" type="ORF">Ani05nite_40080</name>
</gene>